<proteinExistence type="predicted"/>
<evidence type="ECO:0000313" key="3">
    <source>
        <dbReference type="Proteomes" id="UP000807025"/>
    </source>
</evidence>
<keyword evidence="3" id="KW-1185">Reference proteome</keyword>
<comment type="caution">
    <text evidence="2">The sequence shown here is derived from an EMBL/GenBank/DDBJ whole genome shotgun (WGS) entry which is preliminary data.</text>
</comment>
<evidence type="ECO:0000313" key="2">
    <source>
        <dbReference type="EMBL" id="KAF9486612.1"/>
    </source>
</evidence>
<sequence>MIPARQPPRTPILRPLCSHTPTSGPHPLVKQQTRKWEQHAQQVPNEPTPSPSPYTPFHVNDNIGISFTNGSMNLSNSNGWGCVREQVDGP</sequence>
<reference evidence="2" key="1">
    <citation type="submission" date="2020-11" db="EMBL/GenBank/DDBJ databases">
        <authorList>
            <consortium name="DOE Joint Genome Institute"/>
            <person name="Ahrendt S."/>
            <person name="Riley R."/>
            <person name="Andreopoulos W."/>
            <person name="Labutti K."/>
            <person name="Pangilinan J."/>
            <person name="Ruiz-Duenas F.J."/>
            <person name="Barrasa J.M."/>
            <person name="Sanchez-Garcia M."/>
            <person name="Camarero S."/>
            <person name="Miyauchi S."/>
            <person name="Serrano A."/>
            <person name="Linde D."/>
            <person name="Babiker R."/>
            <person name="Drula E."/>
            <person name="Ayuso-Fernandez I."/>
            <person name="Pacheco R."/>
            <person name="Padilla G."/>
            <person name="Ferreira P."/>
            <person name="Barriuso J."/>
            <person name="Kellner H."/>
            <person name="Castanera R."/>
            <person name="Alfaro M."/>
            <person name="Ramirez L."/>
            <person name="Pisabarro A.G."/>
            <person name="Kuo A."/>
            <person name="Tritt A."/>
            <person name="Lipzen A."/>
            <person name="He G."/>
            <person name="Yan M."/>
            <person name="Ng V."/>
            <person name="Cullen D."/>
            <person name="Martin F."/>
            <person name="Rosso M.-N."/>
            <person name="Henrissat B."/>
            <person name="Hibbett D."/>
            <person name="Martinez A.T."/>
            <person name="Grigoriev I.V."/>
        </authorList>
    </citation>
    <scope>NUCLEOTIDE SEQUENCE</scope>
    <source>
        <strain evidence="2">ATCC 90797</strain>
    </source>
</reference>
<dbReference type="Proteomes" id="UP000807025">
    <property type="component" value="Unassembled WGS sequence"/>
</dbReference>
<feature type="compositionally biased region" description="Pro residues" evidence="1">
    <location>
        <begin position="1"/>
        <end position="10"/>
    </location>
</feature>
<evidence type="ECO:0000256" key="1">
    <source>
        <dbReference type="SAM" id="MobiDB-lite"/>
    </source>
</evidence>
<accession>A0A9P5ZE59</accession>
<gene>
    <name evidence="2" type="ORF">BDN71DRAFT_1514839</name>
</gene>
<feature type="region of interest" description="Disordered" evidence="1">
    <location>
        <begin position="1"/>
        <end position="59"/>
    </location>
</feature>
<dbReference type="AlphaFoldDB" id="A0A9P5ZE59"/>
<protein>
    <submittedName>
        <fullName evidence="2">Uncharacterized protein</fullName>
    </submittedName>
</protein>
<organism evidence="2 3">
    <name type="scientific">Pleurotus eryngii</name>
    <name type="common">Boletus of the steppes</name>
    <dbReference type="NCBI Taxonomy" id="5323"/>
    <lineage>
        <taxon>Eukaryota</taxon>
        <taxon>Fungi</taxon>
        <taxon>Dikarya</taxon>
        <taxon>Basidiomycota</taxon>
        <taxon>Agaricomycotina</taxon>
        <taxon>Agaricomycetes</taxon>
        <taxon>Agaricomycetidae</taxon>
        <taxon>Agaricales</taxon>
        <taxon>Pleurotineae</taxon>
        <taxon>Pleurotaceae</taxon>
        <taxon>Pleurotus</taxon>
    </lineage>
</organism>
<dbReference type="EMBL" id="MU155110">
    <property type="protein sequence ID" value="KAF9486612.1"/>
    <property type="molecule type" value="Genomic_DNA"/>
</dbReference>
<name>A0A9P5ZE59_PLEER</name>